<proteinExistence type="predicted"/>
<organism evidence="3 4">
    <name type="scientific">Pochonia chlamydosporia 170</name>
    <dbReference type="NCBI Taxonomy" id="1380566"/>
    <lineage>
        <taxon>Eukaryota</taxon>
        <taxon>Fungi</taxon>
        <taxon>Dikarya</taxon>
        <taxon>Ascomycota</taxon>
        <taxon>Pezizomycotina</taxon>
        <taxon>Sordariomycetes</taxon>
        <taxon>Hypocreomycetidae</taxon>
        <taxon>Hypocreales</taxon>
        <taxon>Clavicipitaceae</taxon>
        <taxon>Pochonia</taxon>
    </lineage>
</organism>
<comment type="caution">
    <text evidence="3">The sequence shown here is derived from an EMBL/GenBank/DDBJ whole genome shotgun (WGS) entry which is preliminary data.</text>
</comment>
<feature type="compositionally biased region" description="Polar residues" evidence="1">
    <location>
        <begin position="93"/>
        <end position="104"/>
    </location>
</feature>
<feature type="compositionally biased region" description="Low complexity" evidence="1">
    <location>
        <begin position="254"/>
        <end position="264"/>
    </location>
</feature>
<dbReference type="Proteomes" id="UP000078397">
    <property type="component" value="Unassembled WGS sequence"/>
</dbReference>
<keyword evidence="2" id="KW-0732">Signal</keyword>
<feature type="signal peptide" evidence="2">
    <location>
        <begin position="1"/>
        <end position="31"/>
    </location>
</feature>
<gene>
    <name evidence="3" type="ORF">VFPPC_08565</name>
</gene>
<sequence length="302" mass="32924">MVKPNWDIFNGAAVPLFAVLLQNVILLPACASNGKCCRRKHASCDIWLNCSCLPVFRFINLARQLHRGIANSRAWCCMGNEEGAPRFSPGLDSMTSHHGNGANNRETKAVGSSGKVSGLWGFWHSGLDRIGPHRGRCPSTAGLWSTPHITKLACTRTRGRATVNSTSFIRNTIASAGDFNRTSSVQSVIWTSVEVSLFSAMACTKLSEQARPSPKHRLTDLELFNATSFCWPPSSSSIASSILNGANRKRCRRPPVSSSRAAAAHTKEQRHGRRNQNKILIDPRQATCSIARLILVGAFTAQ</sequence>
<feature type="region of interest" description="Disordered" evidence="1">
    <location>
        <begin position="249"/>
        <end position="277"/>
    </location>
</feature>
<reference evidence="3 4" key="1">
    <citation type="journal article" date="2016" name="PLoS Pathog.">
        <title>Biosynthesis of antibiotic leucinostatins in bio-control fungus Purpureocillium lilacinum and their inhibition on phytophthora revealed by genome mining.</title>
        <authorList>
            <person name="Wang G."/>
            <person name="Liu Z."/>
            <person name="Lin R."/>
            <person name="Li E."/>
            <person name="Mao Z."/>
            <person name="Ling J."/>
            <person name="Yang Y."/>
            <person name="Yin W.B."/>
            <person name="Xie B."/>
        </authorList>
    </citation>
    <scope>NUCLEOTIDE SEQUENCE [LARGE SCALE GENOMIC DNA]</scope>
    <source>
        <strain evidence="3">170</strain>
    </source>
</reference>
<dbReference type="GeneID" id="28851242"/>
<keyword evidence="4" id="KW-1185">Reference proteome</keyword>
<feature type="region of interest" description="Disordered" evidence="1">
    <location>
        <begin position="87"/>
        <end position="112"/>
    </location>
</feature>
<evidence type="ECO:0000256" key="1">
    <source>
        <dbReference type="SAM" id="MobiDB-lite"/>
    </source>
</evidence>
<evidence type="ECO:0008006" key="5">
    <source>
        <dbReference type="Google" id="ProtNLM"/>
    </source>
</evidence>
<accession>A0A179FPA7</accession>
<feature type="chain" id="PRO_5013040181" description="Secreted protein" evidence="2">
    <location>
        <begin position="32"/>
        <end position="302"/>
    </location>
</feature>
<evidence type="ECO:0000313" key="3">
    <source>
        <dbReference type="EMBL" id="OAQ67118.2"/>
    </source>
</evidence>
<dbReference type="KEGG" id="pchm:VFPPC_08565"/>
<evidence type="ECO:0000313" key="4">
    <source>
        <dbReference type="Proteomes" id="UP000078397"/>
    </source>
</evidence>
<evidence type="ECO:0000256" key="2">
    <source>
        <dbReference type="SAM" id="SignalP"/>
    </source>
</evidence>
<name>A0A179FPA7_METCM</name>
<dbReference type="RefSeq" id="XP_018144205.2">
    <property type="nucleotide sequence ID" value="XM_018287248.2"/>
</dbReference>
<dbReference type="AlphaFoldDB" id="A0A179FPA7"/>
<dbReference type="EMBL" id="LSBJ02000004">
    <property type="protein sequence ID" value="OAQ67118.2"/>
    <property type="molecule type" value="Genomic_DNA"/>
</dbReference>
<protein>
    <recommendedName>
        <fullName evidence="5">Secreted protein</fullName>
    </recommendedName>
</protein>